<name>A0A9N8HC24_9STRA</name>
<keyword evidence="2" id="KW-0472">Membrane</keyword>
<organism evidence="3 4">
    <name type="scientific">Seminavis robusta</name>
    <dbReference type="NCBI Taxonomy" id="568900"/>
    <lineage>
        <taxon>Eukaryota</taxon>
        <taxon>Sar</taxon>
        <taxon>Stramenopiles</taxon>
        <taxon>Ochrophyta</taxon>
        <taxon>Bacillariophyta</taxon>
        <taxon>Bacillariophyceae</taxon>
        <taxon>Bacillariophycidae</taxon>
        <taxon>Naviculales</taxon>
        <taxon>Naviculaceae</taxon>
        <taxon>Seminavis</taxon>
    </lineage>
</organism>
<keyword evidence="3" id="KW-0223">Dioxygenase</keyword>
<dbReference type="PANTHER" id="PTHR20883">
    <property type="entry name" value="PHYTANOYL-COA DIOXYGENASE DOMAIN CONTAINING 1"/>
    <property type="match status" value="1"/>
</dbReference>
<dbReference type="InterPro" id="IPR008775">
    <property type="entry name" value="Phytyl_CoA_dOase-like"/>
</dbReference>
<keyword evidence="2" id="KW-0812">Transmembrane</keyword>
<dbReference type="GO" id="GO:0051213">
    <property type="term" value="F:dioxygenase activity"/>
    <property type="evidence" value="ECO:0007669"/>
    <property type="project" value="UniProtKB-KW"/>
</dbReference>
<comment type="caution">
    <text evidence="3">The sequence shown here is derived from an EMBL/GenBank/DDBJ whole genome shotgun (WGS) entry which is preliminary data.</text>
</comment>
<evidence type="ECO:0000313" key="3">
    <source>
        <dbReference type="EMBL" id="CAB9509423.1"/>
    </source>
</evidence>
<dbReference type="EMBL" id="CAICTM010000388">
    <property type="protein sequence ID" value="CAB9509423.1"/>
    <property type="molecule type" value="Genomic_DNA"/>
</dbReference>
<dbReference type="SUPFAM" id="SSF51197">
    <property type="entry name" value="Clavaminate synthase-like"/>
    <property type="match status" value="1"/>
</dbReference>
<keyword evidence="2" id="KW-1133">Transmembrane helix</keyword>
<protein>
    <submittedName>
        <fullName evidence="3">Phytanoyl-CoA dioxygenase (PhyH)</fullName>
    </submittedName>
</protein>
<reference evidence="3" key="1">
    <citation type="submission" date="2020-06" db="EMBL/GenBank/DDBJ databases">
        <authorList>
            <consortium name="Plant Systems Biology data submission"/>
        </authorList>
    </citation>
    <scope>NUCLEOTIDE SEQUENCE</scope>
    <source>
        <strain evidence="3">D6</strain>
    </source>
</reference>
<dbReference type="PANTHER" id="PTHR20883:SF48">
    <property type="entry name" value="ECTOINE DIOXYGENASE"/>
    <property type="match status" value="1"/>
</dbReference>
<evidence type="ECO:0000313" key="4">
    <source>
        <dbReference type="Proteomes" id="UP001153069"/>
    </source>
</evidence>
<comment type="cofactor">
    <cofactor evidence="1">
        <name>Fe cation</name>
        <dbReference type="ChEBI" id="CHEBI:24875"/>
    </cofactor>
</comment>
<keyword evidence="4" id="KW-1185">Reference proteome</keyword>
<dbReference type="AlphaFoldDB" id="A0A9N8HC24"/>
<dbReference type="OrthoDB" id="445007at2759"/>
<dbReference type="Gene3D" id="2.60.120.620">
    <property type="entry name" value="q2cbj1_9rhob like domain"/>
    <property type="match status" value="1"/>
</dbReference>
<gene>
    <name evidence="3" type="ORF">SEMRO_389_G132600.1</name>
</gene>
<evidence type="ECO:0000256" key="2">
    <source>
        <dbReference type="SAM" id="Phobius"/>
    </source>
</evidence>
<dbReference type="Pfam" id="PF05721">
    <property type="entry name" value="PhyH"/>
    <property type="match status" value="1"/>
</dbReference>
<keyword evidence="3" id="KW-0560">Oxidoreductase</keyword>
<evidence type="ECO:0000256" key="1">
    <source>
        <dbReference type="ARBA" id="ARBA00001962"/>
    </source>
</evidence>
<dbReference type="GO" id="GO:0046872">
    <property type="term" value="F:metal ion binding"/>
    <property type="evidence" value="ECO:0007669"/>
    <property type="project" value="UniProtKB-ARBA"/>
</dbReference>
<accession>A0A9N8HC24</accession>
<sequence>MNRRSGLPSSPISTGWRSTTVPFDNNGKIHTSRRALMRHLWITPSLWFLLFGVSVLCGGLFAGSVIFTRYHKQTAVPKSAPQLYGMMEHNEVSYQGYLDCLKDPNCDKYKSPTNSNNTTYPHDYPGHPWHWTRVNAPDATLDNKRDCQNNRYRDLYEQFHQQGFVIFQSCSMQATVLDKVEEYTATIPKAAGRVQTAPVTAVKELAADPDTLEFVRYLHGGRRPFPFQTLNFPTGTQQGIHSDLIHFDTMPRTLMSAAWVALEDMNDDNGPLRYFPGSHHWGTWDYDEIGLTVKGVPKGQQSQEVYSQELERLAVKAGLEEQRANTMKKGQSLIWAAGLLHGGAPQNNPALTRKSQVTHYYFEGAQYYWVPHLSDIAKGEIFYRDDAPRCTSADYAPKQILSCADEQTQRFVNQVP</sequence>
<dbReference type="Proteomes" id="UP001153069">
    <property type="component" value="Unassembled WGS sequence"/>
</dbReference>
<feature type="transmembrane region" description="Helical" evidence="2">
    <location>
        <begin position="46"/>
        <end position="68"/>
    </location>
</feature>
<proteinExistence type="predicted"/>